<keyword evidence="16" id="KW-1185">Reference proteome</keyword>
<evidence type="ECO:0000256" key="4">
    <source>
        <dbReference type="ARBA" id="ARBA00022723"/>
    </source>
</evidence>
<dbReference type="PRINTS" id="PR00480">
    <property type="entry name" value="ASTACIN"/>
</dbReference>
<dbReference type="SMART" id="SM00235">
    <property type="entry name" value="ZnMc"/>
    <property type="match status" value="1"/>
</dbReference>
<dbReference type="FunFam" id="2.40.10.10:FF:000068">
    <property type="entry name" value="transmembrane protease serine 2"/>
    <property type="match status" value="1"/>
</dbReference>
<comment type="cofactor">
    <cofactor evidence="11">
        <name>Zn(2+)</name>
        <dbReference type="ChEBI" id="CHEBI:29105"/>
    </cofactor>
    <text evidence="11">Binds 1 zinc ion per subunit.</text>
</comment>
<dbReference type="GO" id="GO:0004222">
    <property type="term" value="F:metalloendopeptidase activity"/>
    <property type="evidence" value="ECO:0007669"/>
    <property type="project" value="UniProtKB-UniRule"/>
</dbReference>
<evidence type="ECO:0000256" key="1">
    <source>
        <dbReference type="ARBA" id="ARBA00004613"/>
    </source>
</evidence>
<dbReference type="Pfam" id="PF00089">
    <property type="entry name" value="Trypsin"/>
    <property type="match status" value="1"/>
</dbReference>
<evidence type="ECO:0000259" key="14">
    <source>
        <dbReference type="PROSITE" id="PS51864"/>
    </source>
</evidence>
<keyword evidence="6 11" id="KW-0378">Hydrolase</keyword>
<keyword evidence="3 11" id="KW-0645">Protease</keyword>
<evidence type="ECO:0008006" key="17">
    <source>
        <dbReference type="Google" id="ProtNLM"/>
    </source>
</evidence>
<dbReference type="PROSITE" id="PS51864">
    <property type="entry name" value="ASTACIN"/>
    <property type="match status" value="1"/>
</dbReference>
<evidence type="ECO:0000256" key="7">
    <source>
        <dbReference type="ARBA" id="ARBA00022833"/>
    </source>
</evidence>
<dbReference type="PANTHER" id="PTHR10127:SF780">
    <property type="entry name" value="METALLOENDOPEPTIDASE"/>
    <property type="match status" value="1"/>
</dbReference>
<dbReference type="Gene3D" id="2.40.10.10">
    <property type="entry name" value="Trypsin-like serine proteases"/>
    <property type="match status" value="1"/>
</dbReference>
<evidence type="ECO:0000256" key="5">
    <source>
        <dbReference type="ARBA" id="ARBA00022729"/>
    </source>
</evidence>
<feature type="active site" evidence="11">
    <location>
        <position position="235"/>
    </location>
</feature>
<keyword evidence="4 11" id="KW-0479">Metal-binding</keyword>
<dbReference type="PROSITE" id="PS50240">
    <property type="entry name" value="TRYPSIN_DOM"/>
    <property type="match status" value="1"/>
</dbReference>
<dbReference type="InterPro" id="IPR006026">
    <property type="entry name" value="Peptidase_Metallo"/>
</dbReference>
<feature type="binding site" evidence="11">
    <location>
        <position position="244"/>
    </location>
    <ligand>
        <name>Zn(2+)</name>
        <dbReference type="ChEBI" id="CHEBI:29105"/>
        <note>catalytic</note>
    </ligand>
</feature>
<proteinExistence type="predicted"/>
<keyword evidence="10" id="KW-0325">Glycoprotein</keyword>
<comment type="caution">
    <text evidence="11">Lacks conserved residue(s) required for the propagation of feature annotation.</text>
</comment>
<evidence type="ECO:0000256" key="10">
    <source>
        <dbReference type="ARBA" id="ARBA00023180"/>
    </source>
</evidence>
<dbReference type="InterPro" id="IPR025155">
    <property type="entry name" value="WxxW_domain"/>
</dbReference>
<dbReference type="GO" id="GO:0005576">
    <property type="term" value="C:extracellular region"/>
    <property type="evidence" value="ECO:0007669"/>
    <property type="project" value="UniProtKB-SubCell"/>
</dbReference>
<dbReference type="GO" id="GO:0004252">
    <property type="term" value="F:serine-type endopeptidase activity"/>
    <property type="evidence" value="ECO:0007669"/>
    <property type="project" value="InterPro"/>
</dbReference>
<evidence type="ECO:0000256" key="6">
    <source>
        <dbReference type="ARBA" id="ARBA00022801"/>
    </source>
</evidence>
<dbReference type="AlphaFoldDB" id="A0A814M1E8"/>
<keyword evidence="7 11" id="KW-0862">Zinc</keyword>
<evidence type="ECO:0000256" key="3">
    <source>
        <dbReference type="ARBA" id="ARBA00022670"/>
    </source>
</evidence>
<dbReference type="CDD" id="cd00190">
    <property type="entry name" value="Tryp_SPc"/>
    <property type="match status" value="1"/>
</dbReference>
<dbReference type="InterPro" id="IPR009003">
    <property type="entry name" value="Peptidase_S1_PA"/>
</dbReference>
<dbReference type="GO" id="GO:0008270">
    <property type="term" value="F:zinc ion binding"/>
    <property type="evidence" value="ECO:0007669"/>
    <property type="project" value="UniProtKB-UniRule"/>
</dbReference>
<dbReference type="InterPro" id="IPR001254">
    <property type="entry name" value="Trypsin_dom"/>
</dbReference>
<dbReference type="InterPro" id="IPR043504">
    <property type="entry name" value="Peptidase_S1_PA_chymotrypsin"/>
</dbReference>
<dbReference type="InterPro" id="IPR024079">
    <property type="entry name" value="MetalloPept_cat_dom_sf"/>
</dbReference>
<accession>A0A814M1E8</accession>
<comment type="subcellular location">
    <subcellularLocation>
        <location evidence="1">Secreted</location>
    </subcellularLocation>
</comment>
<keyword evidence="8 11" id="KW-0482">Metalloprotease</keyword>
<feature type="binding site" evidence="11">
    <location>
        <position position="234"/>
    </location>
    <ligand>
        <name>Zn(2+)</name>
        <dbReference type="ChEBI" id="CHEBI:29105"/>
        <note>catalytic</note>
    </ligand>
</feature>
<dbReference type="Pfam" id="PF13330">
    <property type="entry name" value="Mucin2_WxxW"/>
    <property type="match status" value="1"/>
</dbReference>
<dbReference type="CDD" id="cd04280">
    <property type="entry name" value="ZnMc_astacin_like"/>
    <property type="match status" value="1"/>
</dbReference>
<dbReference type="SUPFAM" id="SSF55486">
    <property type="entry name" value="Metalloproteases ('zincins'), catalytic domain"/>
    <property type="match status" value="1"/>
</dbReference>
<protein>
    <recommendedName>
        <fullName evidence="17">Metalloendopeptidase</fullName>
    </recommendedName>
</protein>
<dbReference type="Proteomes" id="UP000663828">
    <property type="component" value="Unassembled WGS sequence"/>
</dbReference>
<evidence type="ECO:0000256" key="11">
    <source>
        <dbReference type="PROSITE-ProRule" id="PRU01211"/>
    </source>
</evidence>
<name>A0A814M1E8_ADIRI</name>
<evidence type="ECO:0000256" key="8">
    <source>
        <dbReference type="ARBA" id="ARBA00023049"/>
    </source>
</evidence>
<comment type="caution">
    <text evidence="15">The sequence shown here is derived from an EMBL/GenBank/DDBJ whole genome shotgun (WGS) entry which is preliminary data.</text>
</comment>
<keyword evidence="9" id="KW-1015">Disulfide bond</keyword>
<evidence type="ECO:0000259" key="13">
    <source>
        <dbReference type="PROSITE" id="PS50240"/>
    </source>
</evidence>
<feature type="domain" description="Peptidase M12A" evidence="14">
    <location>
        <begin position="133"/>
        <end position="336"/>
    </location>
</feature>
<dbReference type="GO" id="GO:0006508">
    <property type="term" value="P:proteolysis"/>
    <property type="evidence" value="ECO:0007669"/>
    <property type="project" value="UniProtKB-KW"/>
</dbReference>
<dbReference type="EMBL" id="CAJNOR010001086">
    <property type="protein sequence ID" value="CAF1071968.1"/>
    <property type="molecule type" value="Genomic_DNA"/>
</dbReference>
<dbReference type="Pfam" id="PF01400">
    <property type="entry name" value="Astacin"/>
    <property type="match status" value="1"/>
</dbReference>
<dbReference type="PANTHER" id="PTHR10127">
    <property type="entry name" value="DISCOIDIN, CUB, EGF, LAMININ , AND ZINC METALLOPROTEASE DOMAIN CONTAINING"/>
    <property type="match status" value="1"/>
</dbReference>
<reference evidence="15" key="1">
    <citation type="submission" date="2021-02" db="EMBL/GenBank/DDBJ databases">
        <authorList>
            <person name="Nowell W R."/>
        </authorList>
    </citation>
    <scope>NUCLEOTIDE SEQUENCE</scope>
</reference>
<keyword evidence="2" id="KW-0964">Secreted</keyword>
<dbReference type="Gene3D" id="3.40.390.10">
    <property type="entry name" value="Collagenase (Catalytic Domain)"/>
    <property type="match status" value="1"/>
</dbReference>
<keyword evidence="5" id="KW-0732">Signal</keyword>
<feature type="binding site" evidence="11">
    <location>
        <position position="238"/>
    </location>
    <ligand>
        <name>Zn(2+)</name>
        <dbReference type="ChEBI" id="CHEBI:29105"/>
        <note>catalytic</note>
    </ligand>
</feature>
<evidence type="ECO:0000256" key="12">
    <source>
        <dbReference type="SAM" id="MobiDB-lite"/>
    </source>
</evidence>
<evidence type="ECO:0000313" key="15">
    <source>
        <dbReference type="EMBL" id="CAF1071968.1"/>
    </source>
</evidence>
<dbReference type="SMART" id="SM00020">
    <property type="entry name" value="Tryp_SPc"/>
    <property type="match status" value="1"/>
</dbReference>
<evidence type="ECO:0000256" key="2">
    <source>
        <dbReference type="ARBA" id="ARBA00022525"/>
    </source>
</evidence>
<dbReference type="InterPro" id="IPR001506">
    <property type="entry name" value="Peptidase_M12A"/>
</dbReference>
<dbReference type="SUPFAM" id="SSF50494">
    <property type="entry name" value="Trypsin-like serine proteases"/>
    <property type="match status" value="1"/>
</dbReference>
<organism evidence="15 16">
    <name type="scientific">Adineta ricciae</name>
    <name type="common">Rotifer</name>
    <dbReference type="NCBI Taxonomy" id="249248"/>
    <lineage>
        <taxon>Eukaryota</taxon>
        <taxon>Metazoa</taxon>
        <taxon>Spiralia</taxon>
        <taxon>Gnathifera</taxon>
        <taxon>Rotifera</taxon>
        <taxon>Eurotatoria</taxon>
        <taxon>Bdelloidea</taxon>
        <taxon>Adinetida</taxon>
        <taxon>Adinetidae</taxon>
        <taxon>Adineta</taxon>
    </lineage>
</organism>
<sequence>MRNLNGFDPLAVNQGSSENCSVTISMKRRSFPPELISNSGTTHHQPIFLKHQVGGKQKPWVDCEVNRLATEEKRKQAMVVSIINVISFLLIASHAYAATTPSVVPIGVLGVEQMGENTFEGDMRFSTKISRGVGIRKAAARWTNGIVPYQFIPGHTADQQAFIVAVMRKMENTFAINNARCIQFRPKVASDLYYISIMNGTGCSSNVGMPSTPNFNHTVILQSSGCIDNGRIMHELLHTLGFFHEQSRPDRDSYVRVNTANIDSTMLFNFDKMSSTDVDTLNTSYDYESVMHYETTAFSKNGLPSIEPLQSGVKIGQRYYLSATDIQEVRMYYNCSANTPTLPPTTTAATTTNPSIITSTYSALLTANSPQYARVNGTSSNYYYETVQLRITTPGIYNIKGSSSLDSYGFLYTGTFDPVNPSVNLFLQNDDGSGDGQFSFNINFGSAYTLTIVVTTYNANLTGPISVIVTGPASATFARLSSYITTASSTTTTKAPTTTTTTSTTTTTKTTSTTSTTTTTKTTSTTSTTTTTKTTSTTSTTTTTKTTSTTTTSTTTTTTTTKTTSTTSTTTTTKAPTTTTTATLAAITTTVYTGEYIQNINYPELKIFQADMIGVGSVRPINFFYPSDVTQSICPTNYTWTAWFNEGKPANSNSVDTEDMSVILARNPTAMCRVPKSIQAQAINSPTNQGSGQWYWSYPNSSLYLLSFKSATPLGIDYRVRYCCPVGSFVAPVTTTTTPAPLSSSACGQQSTTPRGKAISRIVSGTNVIPNSWPWMLYYQERRTQGTSVYYGVCGATLISKDYAITAAQCIGTQNPADITLFAGMHDLSSSTEGNTRQARTAKSITIHPQYDSLVFANDIAVIRVNESFVFNTYVQPACLPGGEPQVGDDVVTVGWGATVQGGPVTNILQQTYAKVLGDCERWWTFVDSSRQMCVADYIGSSSVCGGDAGGPLLAKYQGRYVVSGITSFIQGCKTGTGANPNGFTRVTAYLNWIKSITG</sequence>
<dbReference type="InterPro" id="IPR034035">
    <property type="entry name" value="Astacin-like_dom"/>
</dbReference>
<gene>
    <name evidence="15" type="ORF">XAT740_LOCUS16862</name>
</gene>
<evidence type="ECO:0000256" key="9">
    <source>
        <dbReference type="ARBA" id="ARBA00023157"/>
    </source>
</evidence>
<feature type="domain" description="Peptidase S1" evidence="13">
    <location>
        <begin position="762"/>
        <end position="999"/>
    </location>
</feature>
<evidence type="ECO:0000313" key="16">
    <source>
        <dbReference type="Proteomes" id="UP000663828"/>
    </source>
</evidence>
<feature type="region of interest" description="Disordered" evidence="12">
    <location>
        <begin position="492"/>
        <end position="575"/>
    </location>
</feature>